<feature type="compositionally biased region" description="Basic and acidic residues" evidence="1">
    <location>
        <begin position="70"/>
        <end position="80"/>
    </location>
</feature>
<dbReference type="InterPro" id="IPR039317">
    <property type="entry name" value="TIC"/>
</dbReference>
<dbReference type="GO" id="GO:0005634">
    <property type="term" value="C:nucleus"/>
    <property type="evidence" value="ECO:0007669"/>
    <property type="project" value="TreeGrafter"/>
</dbReference>
<feature type="compositionally biased region" description="Basic and acidic residues" evidence="1">
    <location>
        <begin position="278"/>
        <end position="287"/>
    </location>
</feature>
<reference evidence="2 3" key="1">
    <citation type="journal article" date="2020" name="Nat. Food">
        <title>A phased Vanilla planifolia genome enables genetic improvement of flavour and production.</title>
        <authorList>
            <person name="Hasing T."/>
            <person name="Tang H."/>
            <person name="Brym M."/>
            <person name="Khazi F."/>
            <person name="Huang T."/>
            <person name="Chambers A.H."/>
        </authorList>
    </citation>
    <scope>NUCLEOTIDE SEQUENCE [LARGE SCALE GENOMIC DNA]</scope>
    <source>
        <tissue evidence="2">Leaf</tissue>
    </source>
</reference>
<feature type="region of interest" description="Disordered" evidence="1">
    <location>
        <begin position="1237"/>
        <end position="1280"/>
    </location>
</feature>
<protein>
    <recommendedName>
        <fullName evidence="4">Protein TIME FOR COFFEE-like</fullName>
    </recommendedName>
</protein>
<feature type="region of interest" description="Disordered" evidence="1">
    <location>
        <begin position="1133"/>
        <end position="1204"/>
    </location>
</feature>
<dbReference type="GO" id="GO:0042752">
    <property type="term" value="P:regulation of circadian rhythm"/>
    <property type="evidence" value="ECO:0007669"/>
    <property type="project" value="InterPro"/>
</dbReference>
<accession>A0A835UCN9</accession>
<feature type="region of interest" description="Disordered" evidence="1">
    <location>
        <begin position="1057"/>
        <end position="1087"/>
    </location>
</feature>
<feature type="compositionally biased region" description="Polar residues" evidence="1">
    <location>
        <begin position="446"/>
        <end position="456"/>
    </location>
</feature>
<feature type="region of interest" description="Disordered" evidence="1">
    <location>
        <begin position="572"/>
        <end position="602"/>
    </location>
</feature>
<gene>
    <name evidence="2" type="ORF">HPP92_024143</name>
</gene>
<feature type="compositionally biased region" description="Polar residues" evidence="1">
    <location>
        <begin position="1462"/>
        <end position="1473"/>
    </location>
</feature>
<evidence type="ECO:0008006" key="4">
    <source>
        <dbReference type="Google" id="ProtNLM"/>
    </source>
</evidence>
<feature type="compositionally biased region" description="Basic and acidic residues" evidence="1">
    <location>
        <begin position="520"/>
        <end position="531"/>
    </location>
</feature>
<feature type="compositionally biased region" description="Polar residues" evidence="1">
    <location>
        <begin position="1378"/>
        <end position="1405"/>
    </location>
</feature>
<feature type="compositionally biased region" description="Low complexity" evidence="1">
    <location>
        <begin position="898"/>
        <end position="933"/>
    </location>
</feature>
<organism evidence="2 3">
    <name type="scientific">Vanilla planifolia</name>
    <name type="common">Vanilla</name>
    <dbReference type="NCBI Taxonomy" id="51239"/>
    <lineage>
        <taxon>Eukaryota</taxon>
        <taxon>Viridiplantae</taxon>
        <taxon>Streptophyta</taxon>
        <taxon>Embryophyta</taxon>
        <taxon>Tracheophyta</taxon>
        <taxon>Spermatophyta</taxon>
        <taxon>Magnoliopsida</taxon>
        <taxon>Liliopsida</taxon>
        <taxon>Asparagales</taxon>
        <taxon>Orchidaceae</taxon>
        <taxon>Vanilloideae</taxon>
        <taxon>Vanilleae</taxon>
        <taxon>Vanilla</taxon>
    </lineage>
</organism>
<dbReference type="PANTHER" id="PTHR34798:SF2">
    <property type="entry name" value="PROTEIN TIME FOR COFFEE"/>
    <property type="match status" value="1"/>
</dbReference>
<feature type="compositionally biased region" description="Polar residues" evidence="1">
    <location>
        <begin position="303"/>
        <end position="328"/>
    </location>
</feature>
<name>A0A835UCN9_VANPL</name>
<evidence type="ECO:0000256" key="1">
    <source>
        <dbReference type="SAM" id="MobiDB-lite"/>
    </source>
</evidence>
<feature type="compositionally biased region" description="Basic and acidic residues" evidence="1">
    <location>
        <begin position="43"/>
        <end position="62"/>
    </location>
</feature>
<evidence type="ECO:0000313" key="2">
    <source>
        <dbReference type="EMBL" id="KAG0456355.1"/>
    </source>
</evidence>
<dbReference type="Proteomes" id="UP000639772">
    <property type="component" value="Chromosome 13"/>
</dbReference>
<evidence type="ECO:0000313" key="3">
    <source>
        <dbReference type="Proteomes" id="UP000639772"/>
    </source>
</evidence>
<feature type="compositionally biased region" description="Polar residues" evidence="1">
    <location>
        <begin position="888"/>
        <end position="897"/>
    </location>
</feature>
<proteinExistence type="predicted"/>
<feature type="compositionally biased region" description="Polar residues" evidence="1">
    <location>
        <begin position="248"/>
        <end position="257"/>
    </location>
</feature>
<sequence length="1546" mass="161681">MDRIREARRGTMVSVNGGLSRRRQRSSSLRDSPEEDGAMEMQEAGRLRDRTGRKDRDRDRSSRNKRRRGDRTMHGSHREEGEDSSDESVEEDDDDDEDDASVAIRLPPPPAANPTPAASVVQSQHLRKGYPAKPGRPQGTGWKVTEEMIGAPVPRKARSSSAKRSQECSVSGGGGGGGGGGSGSGGGGGGCGTGGSGGVGGAEQINWPATTSPARPSPSTAPVSPSSSNASVRKKMKPISGTKPRPPKTSNKSSSIQEIEIEVAEVLFEMTRQVPPKQENHKHDPKETNGPGNEAKPRVSSPIPISSATSHPSCLPPSNQSSNFTPLITTAPKRKRPRMRFEEESPPSIAAQPATSCSSAAKLDTEAPLSSVGAKAGAVSPRSEKNTTPPAAENGGVSCDPTISIVTFTAKVQQDSGKLENNPSAETNDTVAQIEEKATVGVVSPSKESCSANLDSNLEEPPAGKSGMVSDVPKEEKYSIDLMFPPPLKSSPEMENTSDFVAERKSVDVVMAPMLEISKAEAEKTERKNTEPQEIILDDGKGGKPSIDDSGSKDLVGKERILNLQLDLEKPDKDLSGASKHHSLKQQSKTQRTEIKTEKNAPAASLPLPMQISGWPGGFPPFGYVGHLPPVVPVDGSSTRAVQSLLSSHLRPKRCATHCYIAQNIHCHQQITRLSPFWPSAAGAAPFPLQGSLPGRILGSVLEKSGPVSSAHSTLSIKEKNNAINAHVDGSQRKPPPTLQQPPQAGSQGNMLAPAFIFPLNQQQAASAGAVAAANRPGVAKLAPGAGNIAQSANLSSSTSIGASTTSGQGTNMSFNYPGLPPSEAQYLAFLQNNHYSFPIPAHVGGAQSYRGATPPQAMPLINLSFYPPQMIHPSQLRLQQQQPPPQIHSTNSQHVHQNTSTSSGSSSSPKNNQQSSQRVPASGASSLAAGTAFHATPSKQHHLTQKVRQLESEAGCEDAPSTADSRVSQTQKTLYSQKFGIPAHTQNFALISPATPSLGNAGVNHTDKHQLQQTTNQPFAMSFTSHGLDFSSMTHNHAIFQSLPEAARHGYQMSLATAAAAQQQHHKKPEEVKSATDLSNASTIGEDGKISSVSKVLSNAHQHSLADPSISILSNNVIDSSNRTLSLIQHPTGVASRVPSRPSSAAPSSNSATTTSHGSNSPHLPSQQHSLQQLHKQQLQLQQQQHRVKQASSHGGANVYIDRLPGNSNASKFPQGLAGFPPALIQSSASTQSSQWKAAARAATPSSSPAPALSASSSVKNQLPLQQQPRGPQQPAHQTQISFGVSPAKIAGQQCAGGGSGSATLACAANMVAGSPQNSISKNSVGSPLASSVSKSGPSSPSVLPVLPFQKQQLVKGSSSSSSSMSPSNASTSNRSLPLSSILGNTHINSGPNSGAKVPSSSHPLQPHQLPKQHFPQAAAQLFFSNPYAQSQTSPSDAGASGATAGYFTQNHQRRPVDPQAHQNSPPGSTGMLSLGPPDPAKASAAMPNPAIKGMSAAGILQHPAQFAMVSSQAGSAAAFPYVQAMQSVPLKPSTTAEQKPAAGR</sequence>
<feature type="compositionally biased region" description="Low complexity" evidence="1">
    <location>
        <begin position="1359"/>
        <end position="1377"/>
    </location>
</feature>
<dbReference type="PANTHER" id="PTHR34798">
    <property type="entry name" value="PROTEIN TIME FOR COFFEE"/>
    <property type="match status" value="1"/>
</dbReference>
<feature type="compositionally biased region" description="Basic and acidic residues" evidence="1">
    <location>
        <begin position="538"/>
        <end position="555"/>
    </location>
</feature>
<comment type="caution">
    <text evidence="2">The sequence shown here is derived from an EMBL/GenBank/DDBJ whole genome shotgun (WGS) entry which is preliminary data.</text>
</comment>
<feature type="compositionally biased region" description="Low complexity" evidence="1">
    <location>
        <begin position="1135"/>
        <end position="1186"/>
    </location>
</feature>
<dbReference type="EMBL" id="JADCNM010000013">
    <property type="protein sequence ID" value="KAG0456355.1"/>
    <property type="molecule type" value="Genomic_DNA"/>
</dbReference>
<feature type="region of interest" description="Disordered" evidence="1">
    <location>
        <begin position="727"/>
        <end position="747"/>
    </location>
</feature>
<feature type="compositionally biased region" description="Low complexity" evidence="1">
    <location>
        <begin position="1325"/>
        <end position="1349"/>
    </location>
</feature>
<feature type="region of interest" description="Disordered" evidence="1">
    <location>
        <begin position="520"/>
        <end position="555"/>
    </location>
</feature>
<feature type="compositionally biased region" description="Low complexity" evidence="1">
    <location>
        <begin position="1239"/>
        <end position="1276"/>
    </location>
</feature>
<feature type="region of interest" description="Disordered" evidence="1">
    <location>
        <begin position="440"/>
        <end position="470"/>
    </location>
</feature>
<feature type="compositionally biased region" description="Gly residues" evidence="1">
    <location>
        <begin position="171"/>
        <end position="201"/>
    </location>
</feature>
<feature type="compositionally biased region" description="Acidic residues" evidence="1">
    <location>
        <begin position="81"/>
        <end position="100"/>
    </location>
</feature>
<feature type="compositionally biased region" description="Low complexity" evidence="1">
    <location>
        <begin position="208"/>
        <end position="231"/>
    </location>
</feature>
<feature type="region of interest" description="Disordered" evidence="1">
    <location>
        <begin position="1318"/>
        <end position="1411"/>
    </location>
</feature>
<feature type="region of interest" description="Disordered" evidence="1">
    <location>
        <begin position="1455"/>
        <end position="1486"/>
    </location>
</feature>
<feature type="region of interest" description="Disordered" evidence="1">
    <location>
        <begin position="876"/>
        <end position="969"/>
    </location>
</feature>
<feature type="region of interest" description="Disordered" evidence="1">
    <location>
        <begin position="1"/>
        <end position="400"/>
    </location>
</feature>
<dbReference type="OrthoDB" id="784889at2759"/>